<keyword evidence="1" id="KW-0732">Signal</keyword>
<evidence type="ECO:0000313" key="3">
    <source>
        <dbReference type="EMBL" id="KAK3317268.1"/>
    </source>
</evidence>
<dbReference type="AlphaFoldDB" id="A0AAE0M3E9"/>
<sequence>MAPTQIRPVVTLLLFSFLISPSVATDDDTTNTQTCGRGLPPTPFDLDSLTCPDPSPETTISNPSAFAPWTHAPYCIEAADSPWCVFTNAATPSGHGISIITTPELASDVLSILHSQFDRPFQAPEKVYSARPYEVRDVPGKGKGAVATQRIEAGRVVLVDHAAVLAAVEYPADVMKEEVQEMMSEAVARLADPGCVMNLTRKGRDEEGVAEVEDLLLTNSFVVEVGGESVMGLFPNVARINHACDANAFVHFSEVTLAMTIWSARDIEPGEEITISYSDPTATYEERQNALLNIWGFKCNCDMCSAPLSHRGASDTRRRALRQLQKDVIEQAQKGEFREAIQTVEEIFRVVEVEKLGPYMGDMFETPARLYYHMGDLERALEYTKMSLSEARDFGVPGPKGRERIEMLEKIIQRMEGELLAKEKGQKRENRGF</sequence>
<comment type="caution">
    <text evidence="3">The sequence shown here is derived from an EMBL/GenBank/DDBJ whole genome shotgun (WGS) entry which is preliminary data.</text>
</comment>
<dbReference type="InterPro" id="IPR011990">
    <property type="entry name" value="TPR-like_helical_dom_sf"/>
</dbReference>
<feature type="signal peptide" evidence="1">
    <location>
        <begin position="1"/>
        <end position="24"/>
    </location>
</feature>
<feature type="domain" description="SET" evidence="2">
    <location>
        <begin position="131"/>
        <end position="278"/>
    </location>
</feature>
<protein>
    <recommendedName>
        <fullName evidence="2">SET domain-containing protein</fullName>
    </recommendedName>
</protein>
<dbReference type="InterPro" id="IPR001214">
    <property type="entry name" value="SET_dom"/>
</dbReference>
<dbReference type="SUPFAM" id="SSF82199">
    <property type="entry name" value="SET domain"/>
    <property type="match status" value="1"/>
</dbReference>
<dbReference type="Gene3D" id="1.25.40.10">
    <property type="entry name" value="Tetratricopeptide repeat domain"/>
    <property type="match status" value="1"/>
</dbReference>
<name>A0AAE0M3E9_9PEZI</name>
<dbReference type="Proteomes" id="UP001286456">
    <property type="component" value="Unassembled WGS sequence"/>
</dbReference>
<gene>
    <name evidence="3" type="ORF">B0T19DRAFT_434601</name>
</gene>
<dbReference type="InterPro" id="IPR053185">
    <property type="entry name" value="SET_domain_protein"/>
</dbReference>
<dbReference type="Gene3D" id="2.170.270.10">
    <property type="entry name" value="SET domain"/>
    <property type="match status" value="1"/>
</dbReference>
<organism evidence="3 4">
    <name type="scientific">Cercophora scortea</name>
    <dbReference type="NCBI Taxonomy" id="314031"/>
    <lineage>
        <taxon>Eukaryota</taxon>
        <taxon>Fungi</taxon>
        <taxon>Dikarya</taxon>
        <taxon>Ascomycota</taxon>
        <taxon>Pezizomycotina</taxon>
        <taxon>Sordariomycetes</taxon>
        <taxon>Sordariomycetidae</taxon>
        <taxon>Sordariales</taxon>
        <taxon>Lasiosphaeriaceae</taxon>
        <taxon>Cercophora</taxon>
    </lineage>
</organism>
<dbReference type="Pfam" id="PF00856">
    <property type="entry name" value="SET"/>
    <property type="match status" value="1"/>
</dbReference>
<dbReference type="PROSITE" id="PS50280">
    <property type="entry name" value="SET"/>
    <property type="match status" value="1"/>
</dbReference>
<evidence type="ECO:0000256" key="1">
    <source>
        <dbReference type="SAM" id="SignalP"/>
    </source>
</evidence>
<dbReference type="InterPro" id="IPR046341">
    <property type="entry name" value="SET_dom_sf"/>
</dbReference>
<reference evidence="3" key="2">
    <citation type="submission" date="2023-06" db="EMBL/GenBank/DDBJ databases">
        <authorList>
            <consortium name="Lawrence Berkeley National Laboratory"/>
            <person name="Haridas S."/>
            <person name="Hensen N."/>
            <person name="Bonometti L."/>
            <person name="Westerberg I."/>
            <person name="Brannstrom I.O."/>
            <person name="Guillou S."/>
            <person name="Cros-Aarteil S."/>
            <person name="Calhoun S."/>
            <person name="Kuo A."/>
            <person name="Mondo S."/>
            <person name="Pangilinan J."/>
            <person name="Riley R."/>
            <person name="Labutti K."/>
            <person name="Andreopoulos B."/>
            <person name="Lipzen A."/>
            <person name="Chen C."/>
            <person name="Yanf M."/>
            <person name="Daum C."/>
            <person name="Ng V."/>
            <person name="Clum A."/>
            <person name="Steindorff A."/>
            <person name="Ohm R."/>
            <person name="Martin F."/>
            <person name="Silar P."/>
            <person name="Natvig D."/>
            <person name="Lalanne C."/>
            <person name="Gautier V."/>
            <person name="Ament-Velasquez S.L."/>
            <person name="Kruys A."/>
            <person name="Hutchinson M.I."/>
            <person name="Powell A.J."/>
            <person name="Barry K."/>
            <person name="Miller A.N."/>
            <person name="Grigoriev I.V."/>
            <person name="Debuchy R."/>
            <person name="Gladieux P."/>
            <person name="Thoren M.H."/>
            <person name="Johannesson H."/>
        </authorList>
    </citation>
    <scope>NUCLEOTIDE SEQUENCE</scope>
    <source>
        <strain evidence="3">SMH4131-1</strain>
    </source>
</reference>
<feature type="non-terminal residue" evidence="3">
    <location>
        <position position="1"/>
    </location>
</feature>
<keyword evidence="4" id="KW-1185">Reference proteome</keyword>
<dbReference type="PANTHER" id="PTHR47332">
    <property type="entry name" value="SET DOMAIN-CONTAINING PROTEIN 5"/>
    <property type="match status" value="1"/>
</dbReference>
<dbReference type="EMBL" id="JAUEPO010000007">
    <property type="protein sequence ID" value="KAK3317268.1"/>
    <property type="molecule type" value="Genomic_DNA"/>
</dbReference>
<dbReference type="PANTHER" id="PTHR47332:SF6">
    <property type="entry name" value="SET DOMAIN-CONTAINING PROTEIN"/>
    <property type="match status" value="1"/>
</dbReference>
<proteinExistence type="predicted"/>
<dbReference type="SMART" id="SM00317">
    <property type="entry name" value="SET"/>
    <property type="match status" value="1"/>
</dbReference>
<accession>A0AAE0M3E9</accession>
<reference evidence="3" key="1">
    <citation type="journal article" date="2023" name="Mol. Phylogenet. Evol.">
        <title>Genome-scale phylogeny and comparative genomics of the fungal order Sordariales.</title>
        <authorList>
            <person name="Hensen N."/>
            <person name="Bonometti L."/>
            <person name="Westerberg I."/>
            <person name="Brannstrom I.O."/>
            <person name="Guillou S."/>
            <person name="Cros-Aarteil S."/>
            <person name="Calhoun S."/>
            <person name="Haridas S."/>
            <person name="Kuo A."/>
            <person name="Mondo S."/>
            <person name="Pangilinan J."/>
            <person name="Riley R."/>
            <person name="LaButti K."/>
            <person name="Andreopoulos B."/>
            <person name="Lipzen A."/>
            <person name="Chen C."/>
            <person name="Yan M."/>
            <person name="Daum C."/>
            <person name="Ng V."/>
            <person name="Clum A."/>
            <person name="Steindorff A."/>
            <person name="Ohm R.A."/>
            <person name="Martin F."/>
            <person name="Silar P."/>
            <person name="Natvig D.O."/>
            <person name="Lalanne C."/>
            <person name="Gautier V."/>
            <person name="Ament-Velasquez S.L."/>
            <person name="Kruys A."/>
            <person name="Hutchinson M.I."/>
            <person name="Powell A.J."/>
            <person name="Barry K."/>
            <person name="Miller A.N."/>
            <person name="Grigoriev I.V."/>
            <person name="Debuchy R."/>
            <person name="Gladieux P."/>
            <person name="Hiltunen Thoren M."/>
            <person name="Johannesson H."/>
        </authorList>
    </citation>
    <scope>NUCLEOTIDE SEQUENCE</scope>
    <source>
        <strain evidence="3">SMH4131-1</strain>
    </source>
</reference>
<evidence type="ECO:0000313" key="4">
    <source>
        <dbReference type="Proteomes" id="UP001286456"/>
    </source>
</evidence>
<feature type="chain" id="PRO_5042053885" description="SET domain-containing protein" evidence="1">
    <location>
        <begin position="25"/>
        <end position="433"/>
    </location>
</feature>
<dbReference type="CDD" id="cd20071">
    <property type="entry name" value="SET_SMYD"/>
    <property type="match status" value="1"/>
</dbReference>
<evidence type="ECO:0000259" key="2">
    <source>
        <dbReference type="PROSITE" id="PS50280"/>
    </source>
</evidence>